<evidence type="ECO:0000256" key="1">
    <source>
        <dbReference type="SAM" id="MobiDB-lite"/>
    </source>
</evidence>
<feature type="region of interest" description="Disordered" evidence="1">
    <location>
        <begin position="113"/>
        <end position="132"/>
    </location>
</feature>
<organism evidence="2">
    <name type="scientific">Schizaphis graminum</name>
    <name type="common">Green bug aphid</name>
    <dbReference type="NCBI Taxonomy" id="13262"/>
    <lineage>
        <taxon>Eukaryota</taxon>
        <taxon>Metazoa</taxon>
        <taxon>Ecdysozoa</taxon>
        <taxon>Arthropoda</taxon>
        <taxon>Hexapoda</taxon>
        <taxon>Insecta</taxon>
        <taxon>Pterygota</taxon>
        <taxon>Neoptera</taxon>
        <taxon>Paraneoptera</taxon>
        <taxon>Hemiptera</taxon>
        <taxon>Sternorrhyncha</taxon>
        <taxon>Aphidomorpha</taxon>
        <taxon>Aphidoidea</taxon>
        <taxon>Aphididae</taxon>
        <taxon>Aphidini</taxon>
        <taxon>Schizaphis</taxon>
    </lineage>
</organism>
<reference evidence="2" key="1">
    <citation type="submission" date="2018-04" db="EMBL/GenBank/DDBJ databases">
        <title>Transcriptome of Schizaphis graminum biotype I.</title>
        <authorList>
            <person name="Scully E.D."/>
            <person name="Geib S.M."/>
            <person name="Palmer N.A."/>
            <person name="Koch K."/>
            <person name="Bradshaw J."/>
            <person name="Heng-Moss T."/>
            <person name="Sarath G."/>
        </authorList>
    </citation>
    <scope>NUCLEOTIDE SEQUENCE</scope>
</reference>
<feature type="region of interest" description="Disordered" evidence="1">
    <location>
        <begin position="1"/>
        <end position="20"/>
    </location>
</feature>
<protein>
    <submittedName>
        <fullName evidence="2">Uncharacterized protein</fullName>
    </submittedName>
</protein>
<feature type="compositionally biased region" description="Polar residues" evidence="1">
    <location>
        <begin position="118"/>
        <end position="132"/>
    </location>
</feature>
<feature type="compositionally biased region" description="Low complexity" evidence="1">
    <location>
        <begin position="1"/>
        <end position="19"/>
    </location>
</feature>
<proteinExistence type="predicted"/>
<accession>A0A2S2PMM5</accession>
<gene>
    <name evidence="2" type="ORF">g.77893</name>
</gene>
<dbReference type="AlphaFoldDB" id="A0A2S2PMM5"/>
<evidence type="ECO:0000313" key="2">
    <source>
        <dbReference type="EMBL" id="MBY30538.1"/>
    </source>
</evidence>
<dbReference type="EMBL" id="GGMR01017919">
    <property type="protein sequence ID" value="MBY30538.1"/>
    <property type="molecule type" value="Transcribed_RNA"/>
</dbReference>
<name>A0A2S2PMM5_SCHGA</name>
<sequence>MKAKMEASSSANSSTENNNVGCLLDDSADDEMMMLCSQAFEQKIAADASISNSTINKPTKLIASNSLSINGISPLKDINNSTNNNVYYHASKKFKPVQSKLFGEEQEDNCKSRKSPCHTITSSTASKSENNCSSLASTSVTNCKKDDSSSSFFDNFANDDEFFMGIDFLEIEQQIMADAKKETTVPATQNCYKQPNTNVNKQMENKPAINNHASTSNLSSSSVLWRRSTSTSSIVNKQQNCIQQQTQPKQFSGVIGTTTNSNNSSGNTKATTTTTTRYCTPAEIEAKRERARRTLLLKFKSKNRSVS</sequence>